<dbReference type="Gene3D" id="1.10.357.10">
    <property type="entry name" value="Tetracycline Repressor, domain 2"/>
    <property type="match status" value="1"/>
</dbReference>
<dbReference type="Proteomes" id="UP000295418">
    <property type="component" value="Unassembled WGS sequence"/>
</dbReference>
<dbReference type="RefSeq" id="WP_132417799.1">
    <property type="nucleotide sequence ID" value="NZ_SKFG01000008.1"/>
</dbReference>
<dbReference type="EMBL" id="SKFG01000008">
    <property type="protein sequence ID" value="TCZ77715.1"/>
    <property type="molecule type" value="Genomic_DNA"/>
</dbReference>
<proteinExistence type="predicted"/>
<evidence type="ECO:0000256" key="1">
    <source>
        <dbReference type="ARBA" id="ARBA00023125"/>
    </source>
</evidence>
<dbReference type="AlphaFoldDB" id="A0A4R4EHR2"/>
<protein>
    <submittedName>
        <fullName evidence="4">TetR/AcrR family transcriptional regulator</fullName>
    </submittedName>
</protein>
<evidence type="ECO:0000313" key="4">
    <source>
        <dbReference type="EMBL" id="TCZ77715.1"/>
    </source>
</evidence>
<reference evidence="4 5" key="1">
    <citation type="submission" date="2019-03" db="EMBL/GenBank/DDBJ databases">
        <authorList>
            <person name="Kim M.K.M."/>
        </authorList>
    </citation>
    <scope>NUCLEOTIDE SEQUENCE [LARGE SCALE GENOMIC DNA]</scope>
    <source>
        <strain evidence="4 5">18JY21-1</strain>
    </source>
</reference>
<dbReference type="PROSITE" id="PS50977">
    <property type="entry name" value="HTH_TETR_2"/>
    <property type="match status" value="1"/>
</dbReference>
<comment type="caution">
    <text evidence="4">The sequence shown here is derived from an EMBL/GenBank/DDBJ whole genome shotgun (WGS) entry which is preliminary data.</text>
</comment>
<dbReference type="InterPro" id="IPR009057">
    <property type="entry name" value="Homeodomain-like_sf"/>
</dbReference>
<feature type="DNA-binding region" description="H-T-H motif" evidence="2">
    <location>
        <begin position="36"/>
        <end position="55"/>
    </location>
</feature>
<keyword evidence="5" id="KW-1185">Reference proteome</keyword>
<evidence type="ECO:0000256" key="2">
    <source>
        <dbReference type="PROSITE-ProRule" id="PRU00335"/>
    </source>
</evidence>
<keyword evidence="1 2" id="KW-0238">DNA-binding</keyword>
<feature type="domain" description="HTH tetR-type" evidence="3">
    <location>
        <begin position="13"/>
        <end position="73"/>
    </location>
</feature>
<name>A0A4R4EHR2_9BACL</name>
<dbReference type="Pfam" id="PF00440">
    <property type="entry name" value="TetR_N"/>
    <property type="match status" value="1"/>
</dbReference>
<evidence type="ECO:0000313" key="5">
    <source>
        <dbReference type="Proteomes" id="UP000295418"/>
    </source>
</evidence>
<dbReference type="SUPFAM" id="SSF48498">
    <property type="entry name" value="Tetracyclin repressor-like, C-terminal domain"/>
    <property type="match status" value="1"/>
</dbReference>
<evidence type="ECO:0000259" key="3">
    <source>
        <dbReference type="PROSITE" id="PS50977"/>
    </source>
</evidence>
<dbReference type="InterPro" id="IPR036271">
    <property type="entry name" value="Tet_transcr_reg_TetR-rel_C_sf"/>
</dbReference>
<sequence>MKPTLSLREIKQAKTRINLYLACMELVQNRPYGHVYVDELCAKAEISKGTFFKFFPQKEDLLLYSMQIWICKRYVEIKKQGKRGLAAIHHLFQTVHDEAQTSTYGMLSLIAFLASREIIPGMPAFGEAELELLFSEDKELFHPASLTLSAMFAQYLNEAIEHQEIRDDIALTDLVKMMFTIFYGAFLTAHLVQTRDIMSIYEMHMQPLRR</sequence>
<dbReference type="InterPro" id="IPR001647">
    <property type="entry name" value="HTH_TetR"/>
</dbReference>
<dbReference type="GO" id="GO:0003677">
    <property type="term" value="F:DNA binding"/>
    <property type="evidence" value="ECO:0007669"/>
    <property type="project" value="UniProtKB-UniRule"/>
</dbReference>
<organism evidence="4 5">
    <name type="scientific">Paenibacillus albiflavus</name>
    <dbReference type="NCBI Taxonomy" id="2545760"/>
    <lineage>
        <taxon>Bacteria</taxon>
        <taxon>Bacillati</taxon>
        <taxon>Bacillota</taxon>
        <taxon>Bacilli</taxon>
        <taxon>Bacillales</taxon>
        <taxon>Paenibacillaceae</taxon>
        <taxon>Paenibacillus</taxon>
    </lineage>
</organism>
<dbReference type="OrthoDB" id="9812484at2"/>
<gene>
    <name evidence="4" type="ORF">E0485_09545</name>
</gene>
<accession>A0A4R4EHR2</accession>
<dbReference type="SUPFAM" id="SSF46689">
    <property type="entry name" value="Homeodomain-like"/>
    <property type="match status" value="1"/>
</dbReference>